<dbReference type="Gene3D" id="1.10.1240.10">
    <property type="entry name" value="Methionine synthase domain"/>
    <property type="match status" value="1"/>
</dbReference>
<evidence type="ECO:0000256" key="2">
    <source>
        <dbReference type="ARBA" id="ARBA00023125"/>
    </source>
</evidence>
<keyword evidence="7" id="KW-1185">Reference proteome</keyword>
<dbReference type="Proteomes" id="UP001056201">
    <property type="component" value="Chromosome 2"/>
</dbReference>
<dbReference type="InterPro" id="IPR006158">
    <property type="entry name" value="Cobalamin-bd"/>
</dbReference>
<dbReference type="PANTHER" id="PTHR30204:SF67">
    <property type="entry name" value="HTH-TYPE TRANSCRIPTIONAL REGULATOR MLRA-RELATED"/>
    <property type="match status" value="1"/>
</dbReference>
<dbReference type="InterPro" id="IPR009061">
    <property type="entry name" value="DNA-bd_dom_put_sf"/>
</dbReference>
<feature type="domain" description="HTH merR-type" evidence="4">
    <location>
        <begin position="1"/>
        <end position="60"/>
    </location>
</feature>
<reference evidence="6" key="1">
    <citation type="submission" date="2022-05" db="EMBL/GenBank/DDBJ databases">
        <title>An RpoN-dependent PEP-CTERM gene is involved in floc formation of an Aquincola tertiaricarbonis strain.</title>
        <authorList>
            <person name="Qiu D."/>
            <person name="Xia M."/>
        </authorList>
    </citation>
    <scope>NUCLEOTIDE SEQUENCE</scope>
    <source>
        <strain evidence="6">RN12</strain>
    </source>
</reference>
<evidence type="ECO:0000256" key="1">
    <source>
        <dbReference type="ARBA" id="ARBA00023015"/>
    </source>
</evidence>
<keyword evidence="2" id="KW-0238">DNA-binding</keyword>
<organism evidence="6 7">
    <name type="scientific">Aquincola tertiaricarbonis</name>
    <dbReference type="NCBI Taxonomy" id="391953"/>
    <lineage>
        <taxon>Bacteria</taxon>
        <taxon>Pseudomonadati</taxon>
        <taxon>Pseudomonadota</taxon>
        <taxon>Betaproteobacteria</taxon>
        <taxon>Burkholderiales</taxon>
        <taxon>Sphaerotilaceae</taxon>
        <taxon>Aquincola</taxon>
    </lineage>
</organism>
<dbReference type="Pfam" id="PF02607">
    <property type="entry name" value="B12-binding_2"/>
    <property type="match status" value="1"/>
</dbReference>
<dbReference type="SUPFAM" id="SSF52242">
    <property type="entry name" value="Cobalamin (vitamin B12)-binding domain"/>
    <property type="match status" value="1"/>
</dbReference>
<sequence>MPIWSIAAVERDTGLSKETLRMWERRYGFPTPHRESTGERAYPHEQLERLRAIKRLLDAGHRPGRVVALPRPALLQMLGEVGTARPAPAQPPAHAAAPASLAMDACYQQLRQHDLEGVRHGMSEALTRLGLARFVVEWLVPMNTRVGDAWMRGELAVFEEHAFTELVTVLLRQALGRLQPYRQQDRPSVLLTTLPGEPHGLGLLMVECLLAMEGCRCVSLGVQTPVPDVVAAAQAFGIDIVALSFTGCQKPAQVQRGLQQLRDALPAPVQVWAGGAAMATGRRRTPGVPAFTSLDAVLPALKAWRDEALAPE</sequence>
<proteinExistence type="predicted"/>
<dbReference type="InterPro" id="IPR036724">
    <property type="entry name" value="Cobalamin-bd_sf"/>
</dbReference>
<dbReference type="Gene3D" id="1.10.1660.10">
    <property type="match status" value="1"/>
</dbReference>
<dbReference type="SUPFAM" id="SSF46955">
    <property type="entry name" value="Putative DNA-binding domain"/>
    <property type="match status" value="1"/>
</dbReference>
<evidence type="ECO:0000256" key="3">
    <source>
        <dbReference type="ARBA" id="ARBA00023163"/>
    </source>
</evidence>
<dbReference type="Pfam" id="PF02310">
    <property type="entry name" value="B12-binding"/>
    <property type="match status" value="1"/>
</dbReference>
<keyword evidence="3" id="KW-0804">Transcription</keyword>
<dbReference type="PROSITE" id="PS50937">
    <property type="entry name" value="HTH_MERR_2"/>
    <property type="match status" value="1"/>
</dbReference>
<dbReference type="InterPro" id="IPR000551">
    <property type="entry name" value="MerR-type_HTH_dom"/>
</dbReference>
<accession>A0ABY4S8P6</accession>
<dbReference type="InterPro" id="IPR047057">
    <property type="entry name" value="MerR_fam"/>
</dbReference>
<dbReference type="InterPro" id="IPR003759">
    <property type="entry name" value="Cbl-bd_cap"/>
</dbReference>
<dbReference type="SMART" id="SM00422">
    <property type="entry name" value="HTH_MERR"/>
    <property type="match status" value="1"/>
</dbReference>
<gene>
    <name evidence="6" type="ORF">MW290_29725</name>
</gene>
<protein>
    <submittedName>
        <fullName evidence="6">MerR family transcriptional regulator</fullName>
    </submittedName>
</protein>
<evidence type="ECO:0000259" key="4">
    <source>
        <dbReference type="PROSITE" id="PS50937"/>
    </source>
</evidence>
<dbReference type="PROSITE" id="PS51332">
    <property type="entry name" value="B12_BINDING"/>
    <property type="match status" value="1"/>
</dbReference>
<evidence type="ECO:0000313" key="6">
    <source>
        <dbReference type="EMBL" id="URI09727.1"/>
    </source>
</evidence>
<dbReference type="EMBL" id="CP097636">
    <property type="protein sequence ID" value="URI09727.1"/>
    <property type="molecule type" value="Genomic_DNA"/>
</dbReference>
<evidence type="ECO:0000313" key="7">
    <source>
        <dbReference type="Proteomes" id="UP001056201"/>
    </source>
</evidence>
<dbReference type="PANTHER" id="PTHR30204">
    <property type="entry name" value="REDOX-CYCLING DRUG-SENSING TRANSCRIPTIONAL ACTIVATOR SOXR"/>
    <property type="match status" value="1"/>
</dbReference>
<evidence type="ECO:0000259" key="5">
    <source>
        <dbReference type="PROSITE" id="PS51332"/>
    </source>
</evidence>
<dbReference type="InterPro" id="IPR036594">
    <property type="entry name" value="Meth_synthase_dom"/>
</dbReference>
<dbReference type="RefSeq" id="WP_250197950.1">
    <property type="nucleotide sequence ID" value="NZ_CP097636.1"/>
</dbReference>
<name>A0ABY4S8P6_AQUTE</name>
<dbReference type="Pfam" id="PF13411">
    <property type="entry name" value="MerR_1"/>
    <property type="match status" value="1"/>
</dbReference>
<feature type="domain" description="B12-binding" evidence="5">
    <location>
        <begin position="186"/>
        <end position="312"/>
    </location>
</feature>
<dbReference type="Gene3D" id="3.40.50.280">
    <property type="entry name" value="Cobalamin-binding domain"/>
    <property type="match status" value="1"/>
</dbReference>
<dbReference type="CDD" id="cd01104">
    <property type="entry name" value="HTH_MlrA-CarA"/>
    <property type="match status" value="1"/>
</dbReference>
<keyword evidence="1" id="KW-0805">Transcription regulation</keyword>